<dbReference type="InterPro" id="IPR004803">
    <property type="entry name" value="TGT"/>
</dbReference>
<comment type="catalytic activity">
    <reaction evidence="4">
        <text>7-aminomethyl-7-carbaguanine + guanosine(34) in tRNA = 7-aminomethyl-7-carbaguanosine(34) in tRNA + guanine</text>
        <dbReference type="Rhea" id="RHEA:24104"/>
        <dbReference type="Rhea" id="RHEA-COMP:10341"/>
        <dbReference type="Rhea" id="RHEA-COMP:10342"/>
        <dbReference type="ChEBI" id="CHEBI:16235"/>
        <dbReference type="ChEBI" id="CHEBI:58703"/>
        <dbReference type="ChEBI" id="CHEBI:74269"/>
        <dbReference type="ChEBI" id="CHEBI:82833"/>
        <dbReference type="EC" id="2.4.2.29"/>
    </reaction>
</comment>
<dbReference type="NCBIfam" id="TIGR00449">
    <property type="entry name" value="tgt_general"/>
    <property type="match status" value="1"/>
</dbReference>
<reference evidence="6 7" key="1">
    <citation type="submission" date="2020-05" db="EMBL/GenBank/DDBJ databases">
        <title>Thioclava electrotropha strain Elox9 finished genome.</title>
        <authorList>
            <person name="Rowe A.R."/>
            <person name="Wilbanks E.G."/>
        </authorList>
    </citation>
    <scope>NUCLEOTIDE SEQUENCE [LARGE SCALE GENOMIC DNA]</scope>
    <source>
        <strain evidence="6 7">Elox9</strain>
    </source>
</reference>
<evidence type="ECO:0000313" key="7">
    <source>
        <dbReference type="Proteomes" id="UP000192422"/>
    </source>
</evidence>
<feature type="binding site" evidence="4">
    <location>
        <position position="189"/>
    </location>
    <ligand>
        <name>substrate</name>
    </ligand>
</feature>
<feature type="binding site" evidence="4">
    <location>
        <position position="304"/>
    </location>
    <ligand>
        <name>Zn(2+)</name>
        <dbReference type="ChEBI" id="CHEBI:29105"/>
    </ligand>
</feature>
<comment type="subunit">
    <text evidence="4">Homodimer. Within each dimer, one monomer is responsible for RNA recognition and catalysis, while the other monomer binds to the replacement base PreQ1.</text>
</comment>
<feature type="domain" description="tRNA-guanine(15) transglycosylase-like" evidence="5">
    <location>
        <begin position="14"/>
        <end position="367"/>
    </location>
</feature>
<dbReference type="EC" id="2.4.2.29" evidence="4"/>
<dbReference type="EMBL" id="CP053562">
    <property type="protein sequence ID" value="QPZ90817.1"/>
    <property type="molecule type" value="Genomic_DNA"/>
</dbReference>
<evidence type="ECO:0000256" key="2">
    <source>
        <dbReference type="ARBA" id="ARBA00022679"/>
    </source>
</evidence>
<feature type="binding site" evidence="4">
    <location>
        <position position="216"/>
    </location>
    <ligand>
        <name>substrate</name>
    </ligand>
</feature>
<dbReference type="PANTHER" id="PTHR46499:SF1">
    <property type="entry name" value="QUEUINE TRNA-RIBOSYLTRANSFERASE"/>
    <property type="match status" value="1"/>
</dbReference>
<dbReference type="HAMAP" id="MF_00168">
    <property type="entry name" value="Q_tRNA_Tgt"/>
    <property type="match status" value="1"/>
</dbReference>
<comment type="function">
    <text evidence="4">Catalyzes the base-exchange of a guanine (G) residue with the queuine precursor 7-aminomethyl-7-deazaguanine (PreQ1) at position 34 (anticodon wobble position) in tRNAs with GU(N) anticodons (tRNA-Asp, -Asn, -His and -Tyr). Catalysis occurs through a double-displacement mechanism. The nucleophile active site attacks the C1' of nucleotide 34 to detach the guanine base from the RNA, forming a covalent enzyme-RNA intermediate. The proton acceptor active site deprotonates the incoming PreQ1, allowing a nucleophilic attack on the C1' of the ribose to form the product. After dissociation, two additional enzymatic reactions on the tRNA convert PreQ1 to queuine (Q), resulting in the hypermodified nucleoside queuosine (7-(((4,5-cis-dihydroxy-2-cyclopenten-1-yl)amino)methyl)-7-deazaguanosine).</text>
</comment>
<keyword evidence="4" id="KW-0671">Queuosine biosynthesis</keyword>
<keyword evidence="3 4" id="KW-0819">tRNA processing</keyword>
<feature type="binding site" evidence="4">
    <location>
        <position position="306"/>
    </location>
    <ligand>
        <name>Zn(2+)</name>
        <dbReference type="ChEBI" id="CHEBI:29105"/>
    </ligand>
</feature>
<keyword evidence="4" id="KW-0479">Metal-binding</keyword>
<name>A0ABX6YSL1_9RHOB</name>
<evidence type="ECO:0000259" key="5">
    <source>
        <dbReference type="Pfam" id="PF01702"/>
    </source>
</evidence>
<sequence>MTKFSFTLKATDGAARTGTISTPRGEIRTPAFMPVGTAATVKAMMPESVAATGADILLGNTYHLMLRPGAERVARLGGLHKFMNWDKPILTDSGGFQVMSLASLRKLTEDGVTFASHVDGSKHMLSPERSMEIQKLLGSDIVMCFDECPALPATEEEVAKSMRLSMRWAQRSRDAFGDRPGHALFGIQQGGVTRELREESAEKLKEIGFEGYAVGGLAVGEGQEAMFGVLDYAPGMLPQDKPRYLMGVGKPDDIVGAVERGIDMMDCVLPSRSGRTGQAWTRRGQVNIKNARHADDPRPLDEACTCPACSNYSRAYLHHVFRSGEMISGMLLTWHNLHYYQELMAGLRAAIDEGALARFVSEFHETRAAGDIEPL</sequence>
<keyword evidence="4" id="KW-0862">Zinc</keyword>
<dbReference type="Gene3D" id="3.20.20.105">
    <property type="entry name" value="Queuine tRNA-ribosyltransferase-like"/>
    <property type="match status" value="1"/>
</dbReference>
<accession>A0ABX6YSL1</accession>
<feature type="binding site" evidence="4">
    <location>
        <begin position="92"/>
        <end position="96"/>
    </location>
    <ligand>
        <name>substrate</name>
    </ligand>
</feature>
<gene>
    <name evidence="4 6" type="primary">tgt</name>
    <name evidence="6" type="ORF">AKL02_007780</name>
</gene>
<feature type="binding site" evidence="4">
    <location>
        <position position="335"/>
    </location>
    <ligand>
        <name>Zn(2+)</name>
        <dbReference type="ChEBI" id="CHEBI:29105"/>
    </ligand>
</feature>
<evidence type="ECO:0000256" key="3">
    <source>
        <dbReference type="ARBA" id="ARBA00022694"/>
    </source>
</evidence>
<feature type="active site" description="Nucleophile" evidence="4">
    <location>
        <position position="266"/>
    </location>
</feature>
<dbReference type="InterPro" id="IPR036511">
    <property type="entry name" value="TGT-like_sf"/>
</dbReference>
<keyword evidence="1 4" id="KW-0328">Glycosyltransferase</keyword>
<organism evidence="6 7">
    <name type="scientific">Thioclava electrotropha</name>
    <dbReference type="NCBI Taxonomy" id="1549850"/>
    <lineage>
        <taxon>Bacteria</taxon>
        <taxon>Pseudomonadati</taxon>
        <taxon>Pseudomonadota</taxon>
        <taxon>Alphaproteobacteria</taxon>
        <taxon>Rhodobacterales</taxon>
        <taxon>Paracoccaceae</taxon>
        <taxon>Thioclava</taxon>
    </lineage>
</organism>
<feature type="binding site" evidence="4">
    <location>
        <position position="146"/>
    </location>
    <ligand>
        <name>substrate</name>
    </ligand>
</feature>
<proteinExistence type="inferred from homology"/>
<comment type="pathway">
    <text evidence="4">tRNA modification; tRNA-queuosine biosynthesis.</text>
</comment>
<dbReference type="NCBIfam" id="TIGR00430">
    <property type="entry name" value="Q_tRNA_tgt"/>
    <property type="match status" value="1"/>
</dbReference>
<protein>
    <recommendedName>
        <fullName evidence="4">Queuine tRNA-ribosyltransferase</fullName>
        <ecNumber evidence="4">2.4.2.29</ecNumber>
    </recommendedName>
    <alternativeName>
        <fullName evidence="4">Guanine insertion enzyme</fullName>
    </alternativeName>
    <alternativeName>
        <fullName evidence="4">tRNA-guanine transglycosylase</fullName>
    </alternativeName>
</protein>
<dbReference type="InterPro" id="IPR002616">
    <property type="entry name" value="tRNA_ribo_trans-like"/>
</dbReference>
<keyword evidence="7" id="KW-1185">Reference proteome</keyword>
<comment type="similarity">
    <text evidence="4">Belongs to the queuine tRNA-ribosyltransferase family.</text>
</comment>
<feature type="binding site" evidence="4">
    <location>
        <position position="309"/>
    </location>
    <ligand>
        <name>Zn(2+)</name>
        <dbReference type="ChEBI" id="CHEBI:29105"/>
    </ligand>
</feature>
<feature type="active site" description="Proton acceptor" evidence="4">
    <location>
        <position position="92"/>
    </location>
</feature>
<dbReference type="Pfam" id="PF01702">
    <property type="entry name" value="TGT"/>
    <property type="match status" value="1"/>
</dbReference>
<dbReference type="RefSeq" id="WP_083075211.1">
    <property type="nucleotide sequence ID" value="NZ_CP053562.1"/>
</dbReference>
<dbReference type="Proteomes" id="UP000192422">
    <property type="component" value="Chromosome"/>
</dbReference>
<dbReference type="InterPro" id="IPR050076">
    <property type="entry name" value="ArchSynthase1/Queuine_TRR"/>
</dbReference>
<dbReference type="GO" id="GO:0016757">
    <property type="term" value="F:glycosyltransferase activity"/>
    <property type="evidence" value="ECO:0007669"/>
    <property type="project" value="UniProtKB-KW"/>
</dbReference>
<comment type="cofactor">
    <cofactor evidence="4">
        <name>Zn(2+)</name>
        <dbReference type="ChEBI" id="CHEBI:29105"/>
    </cofactor>
    <text evidence="4">Binds 1 zinc ion per subunit.</text>
</comment>
<evidence type="ECO:0000256" key="4">
    <source>
        <dbReference type="HAMAP-Rule" id="MF_00168"/>
    </source>
</evidence>
<keyword evidence="2 4" id="KW-0808">Transferase</keyword>
<evidence type="ECO:0000256" key="1">
    <source>
        <dbReference type="ARBA" id="ARBA00022676"/>
    </source>
</evidence>
<evidence type="ECO:0000313" key="6">
    <source>
        <dbReference type="EMBL" id="QPZ90817.1"/>
    </source>
</evidence>
<feature type="region of interest" description="RNA binding" evidence="4">
    <location>
        <begin position="247"/>
        <end position="253"/>
    </location>
</feature>
<comment type="caution">
    <text evidence="4">Lacks conserved residue(s) required for the propagation of feature annotation.</text>
</comment>
<dbReference type="PANTHER" id="PTHR46499">
    <property type="entry name" value="QUEUINE TRNA-RIBOSYLTRANSFERASE"/>
    <property type="match status" value="1"/>
</dbReference>
<dbReference type="SUPFAM" id="SSF51713">
    <property type="entry name" value="tRNA-guanine transglycosylase"/>
    <property type="match status" value="1"/>
</dbReference>